<dbReference type="SUPFAM" id="SSF52980">
    <property type="entry name" value="Restriction endonuclease-like"/>
    <property type="match status" value="1"/>
</dbReference>
<dbReference type="NCBIfam" id="NF009154">
    <property type="entry name" value="PRK12497.3-3"/>
    <property type="match status" value="1"/>
</dbReference>
<comment type="similarity">
    <text evidence="1 2">Belongs to the UPF0102 family.</text>
</comment>
<evidence type="ECO:0000313" key="4">
    <source>
        <dbReference type="Proteomes" id="UP000233414"/>
    </source>
</evidence>
<sequence>MEFFLKKKNITLKRKIGDLGEKIAKQYLKKQGYKIIKQNYTNRAGEIDLIVKEKDQIVFVEVKTRTNQNFGYPEEAIDSRKQNKIFKTAQNYLIKEKIFSENYRFDVISIEMDQSTKKAIIKHIKSAF</sequence>
<comment type="caution">
    <text evidence="3">The sequence shown here is derived from an EMBL/GenBank/DDBJ whole genome shotgun (WGS) entry which is preliminary data.</text>
</comment>
<dbReference type="HAMAP" id="MF_00048">
    <property type="entry name" value="UPF0102"/>
    <property type="match status" value="1"/>
</dbReference>
<dbReference type="GO" id="GO:0003676">
    <property type="term" value="F:nucleic acid binding"/>
    <property type="evidence" value="ECO:0007669"/>
    <property type="project" value="InterPro"/>
</dbReference>
<evidence type="ECO:0000256" key="1">
    <source>
        <dbReference type="ARBA" id="ARBA00006738"/>
    </source>
</evidence>
<dbReference type="Proteomes" id="UP000233414">
    <property type="component" value="Unassembled WGS sequence"/>
</dbReference>
<gene>
    <name evidence="3" type="ORF">CVV26_01580</name>
</gene>
<protein>
    <recommendedName>
        <fullName evidence="2">UPF0102 protein CVV26_01580</fullName>
    </recommendedName>
</protein>
<reference evidence="3 4" key="1">
    <citation type="journal article" date="2017" name="ISME J.">
        <title>Potential for microbial H2 and metal transformations associated with novel bacteria and archaea in deep terrestrial subsurface sediments.</title>
        <authorList>
            <person name="Hernsdorf A.W."/>
            <person name="Amano Y."/>
            <person name="Miyakawa K."/>
            <person name="Ise K."/>
            <person name="Suzuki Y."/>
            <person name="Anantharaman K."/>
            <person name="Probst A."/>
            <person name="Burstein D."/>
            <person name="Thomas B.C."/>
            <person name="Banfield J.F."/>
        </authorList>
    </citation>
    <scope>NUCLEOTIDE SEQUENCE [LARGE SCALE GENOMIC DNA]</scope>
    <source>
        <strain evidence="3">HGW-Kuenenbacteria-1</strain>
    </source>
</reference>
<dbReference type="NCBIfam" id="TIGR00252">
    <property type="entry name" value="YraN family protein"/>
    <property type="match status" value="1"/>
</dbReference>
<dbReference type="InterPro" id="IPR011856">
    <property type="entry name" value="tRNA_endonuc-like_dom_sf"/>
</dbReference>
<dbReference type="NCBIfam" id="NF009150">
    <property type="entry name" value="PRK12497.1-3"/>
    <property type="match status" value="1"/>
</dbReference>
<dbReference type="InterPro" id="IPR011335">
    <property type="entry name" value="Restrct_endonuc-II-like"/>
</dbReference>
<accession>A0A2N1UNN8</accession>
<dbReference type="Pfam" id="PF02021">
    <property type="entry name" value="UPF0102"/>
    <property type="match status" value="1"/>
</dbReference>
<evidence type="ECO:0000256" key="2">
    <source>
        <dbReference type="HAMAP-Rule" id="MF_00048"/>
    </source>
</evidence>
<dbReference type="Gene3D" id="3.40.1350.10">
    <property type="match status" value="1"/>
</dbReference>
<organism evidence="3 4">
    <name type="scientific">Candidatus Kuenenbacteria bacterium HGW-Kuenenbacteria-1</name>
    <dbReference type="NCBI Taxonomy" id="2013812"/>
    <lineage>
        <taxon>Bacteria</taxon>
        <taxon>Candidatus Kueneniibacteriota</taxon>
    </lineage>
</organism>
<name>A0A2N1UNN8_9BACT</name>
<dbReference type="PANTHER" id="PTHR34039">
    <property type="entry name" value="UPF0102 PROTEIN YRAN"/>
    <property type="match status" value="1"/>
</dbReference>
<dbReference type="AlphaFoldDB" id="A0A2N1UNN8"/>
<dbReference type="InterPro" id="IPR003509">
    <property type="entry name" value="UPF0102_YraN-like"/>
</dbReference>
<proteinExistence type="inferred from homology"/>
<evidence type="ECO:0000313" key="3">
    <source>
        <dbReference type="EMBL" id="PKL72440.1"/>
    </source>
</evidence>
<dbReference type="PANTHER" id="PTHR34039:SF1">
    <property type="entry name" value="UPF0102 PROTEIN YRAN"/>
    <property type="match status" value="1"/>
</dbReference>
<dbReference type="CDD" id="cd20736">
    <property type="entry name" value="PoNe_Nuclease"/>
    <property type="match status" value="1"/>
</dbReference>
<dbReference type="EMBL" id="PGYQ01000005">
    <property type="protein sequence ID" value="PKL72440.1"/>
    <property type="molecule type" value="Genomic_DNA"/>
</dbReference>